<dbReference type="GO" id="GO:0004252">
    <property type="term" value="F:serine-type endopeptidase activity"/>
    <property type="evidence" value="ECO:0007669"/>
    <property type="project" value="InterPro"/>
</dbReference>
<organism evidence="1 2">
    <name type="scientific">Natronobacillus azotifigens</name>
    <dbReference type="NCBI Taxonomy" id="472978"/>
    <lineage>
        <taxon>Bacteria</taxon>
        <taxon>Bacillati</taxon>
        <taxon>Bacillota</taxon>
        <taxon>Bacilli</taxon>
        <taxon>Bacillales</taxon>
        <taxon>Bacillaceae</taxon>
        <taxon>Natronobacillus</taxon>
    </lineage>
</organism>
<gene>
    <name evidence="1" type="ORF">OWO01_13500</name>
</gene>
<evidence type="ECO:0008006" key="3">
    <source>
        <dbReference type="Google" id="ProtNLM"/>
    </source>
</evidence>
<evidence type="ECO:0000313" key="1">
    <source>
        <dbReference type="EMBL" id="MCZ0704221.1"/>
    </source>
</evidence>
<evidence type="ECO:0000313" key="2">
    <source>
        <dbReference type="Proteomes" id="UP001084197"/>
    </source>
</evidence>
<protein>
    <recommendedName>
        <fullName evidence="3">Peptidase S8/S53 domain-containing protein</fullName>
    </recommendedName>
</protein>
<dbReference type="SUPFAM" id="SSF52743">
    <property type="entry name" value="Subtilisin-like"/>
    <property type="match status" value="1"/>
</dbReference>
<dbReference type="EMBL" id="JAPRAT010000030">
    <property type="protein sequence ID" value="MCZ0704221.1"/>
    <property type="molecule type" value="Genomic_DNA"/>
</dbReference>
<proteinExistence type="predicted"/>
<comment type="caution">
    <text evidence="1">The sequence shown here is derived from an EMBL/GenBank/DDBJ whole genome shotgun (WGS) entry which is preliminary data.</text>
</comment>
<dbReference type="Proteomes" id="UP001084197">
    <property type="component" value="Unassembled WGS sequence"/>
</dbReference>
<reference evidence="1" key="1">
    <citation type="submission" date="2022-11" db="EMBL/GenBank/DDBJ databases">
        <title>WGS of Natronobacillus azotifigens 24KS-1, an anaerobic diazotrophic haloalkaliphile from soda-rich habitats.</title>
        <authorList>
            <person name="Sorokin D.Y."/>
            <person name="Merkel A.Y."/>
        </authorList>
    </citation>
    <scope>NUCLEOTIDE SEQUENCE</scope>
    <source>
        <strain evidence="1">24KS-1</strain>
    </source>
</reference>
<accession>A0A9J6RFL8</accession>
<dbReference type="AlphaFoldDB" id="A0A9J6RFL8"/>
<sequence>MIKYNVRLIEQYNDDIEYILKSKDIRIRHIDKVLSDFIIVEVNDKYTLSQLKFIKSIKETRTGRLLDVPRNKQPYKMKATTAPDIDLDLLKNIGLYGIGSKIAVIDSGHDIEKCGEVEKAMNFTQHPNYYDTCGHVS</sequence>
<name>A0A9J6RFL8_9BACI</name>
<dbReference type="InterPro" id="IPR036852">
    <property type="entry name" value="Peptidase_S8/S53_dom_sf"/>
</dbReference>
<dbReference type="GO" id="GO:0006508">
    <property type="term" value="P:proteolysis"/>
    <property type="evidence" value="ECO:0007669"/>
    <property type="project" value="InterPro"/>
</dbReference>
<keyword evidence="2" id="KW-1185">Reference proteome</keyword>
<dbReference type="RefSeq" id="WP_268780991.1">
    <property type="nucleotide sequence ID" value="NZ_JAPRAT010000030.1"/>
</dbReference>